<dbReference type="RefSeq" id="WP_195169151.1">
    <property type="nucleotide sequence ID" value="NZ_CP062983.1"/>
</dbReference>
<dbReference type="Proteomes" id="UP000594468">
    <property type="component" value="Chromosome"/>
</dbReference>
<name>A0A7S8E641_9CHLR</name>
<sequence>MPGKDVTRTAARKYKVKAASDALVTKTTVEAAVARLEQINRQAKHANATLDDLPATASAKVDEVVTIVKGLVDAVDDISVMLQYLVDRDRARK</sequence>
<accession>A0A7S8E641</accession>
<reference evidence="1 2" key="1">
    <citation type="submission" date="2020-02" db="EMBL/GenBank/DDBJ databases">
        <authorList>
            <person name="Zheng R.K."/>
            <person name="Sun C.M."/>
        </authorList>
    </citation>
    <scope>NUCLEOTIDE SEQUENCE [LARGE SCALE GENOMIC DNA]</scope>
    <source>
        <strain evidence="2">rifampicinis</strain>
    </source>
</reference>
<protein>
    <submittedName>
        <fullName evidence="1">Uncharacterized protein</fullName>
    </submittedName>
</protein>
<keyword evidence="2" id="KW-1185">Reference proteome</keyword>
<evidence type="ECO:0000313" key="2">
    <source>
        <dbReference type="Proteomes" id="UP000594468"/>
    </source>
</evidence>
<proteinExistence type="predicted"/>
<organism evidence="1 2">
    <name type="scientific">Phototrophicus methaneseepsis</name>
    <dbReference type="NCBI Taxonomy" id="2710758"/>
    <lineage>
        <taxon>Bacteria</taxon>
        <taxon>Bacillati</taxon>
        <taxon>Chloroflexota</taxon>
        <taxon>Candidatus Thermofontia</taxon>
        <taxon>Phototrophicales</taxon>
        <taxon>Phototrophicaceae</taxon>
        <taxon>Phototrophicus</taxon>
    </lineage>
</organism>
<gene>
    <name evidence="1" type="ORF">G4Y79_15345</name>
</gene>
<dbReference type="KEGG" id="pmet:G4Y79_15345"/>
<dbReference type="EMBL" id="CP062983">
    <property type="protein sequence ID" value="QPC81078.1"/>
    <property type="molecule type" value="Genomic_DNA"/>
</dbReference>
<dbReference type="AlphaFoldDB" id="A0A7S8E641"/>
<evidence type="ECO:0000313" key="1">
    <source>
        <dbReference type="EMBL" id="QPC81078.1"/>
    </source>
</evidence>